<dbReference type="Proteomes" id="UP000050509">
    <property type="component" value="Unassembled WGS sequence"/>
</dbReference>
<protein>
    <submittedName>
        <fullName evidence="1">Uncharacterized protein</fullName>
    </submittedName>
</protein>
<evidence type="ECO:0000313" key="2">
    <source>
        <dbReference type="Proteomes" id="UP000050509"/>
    </source>
</evidence>
<name>A0A0P9DCX6_9CHLR</name>
<organism evidence="1 2">
    <name type="scientific">Kouleothrix aurantiaca</name>
    <dbReference type="NCBI Taxonomy" id="186479"/>
    <lineage>
        <taxon>Bacteria</taxon>
        <taxon>Bacillati</taxon>
        <taxon>Chloroflexota</taxon>
        <taxon>Chloroflexia</taxon>
        <taxon>Chloroflexales</taxon>
        <taxon>Roseiflexineae</taxon>
        <taxon>Roseiflexaceae</taxon>
        <taxon>Kouleothrix</taxon>
    </lineage>
</organism>
<sequence length="72" mass="7826">MIVGCGPAEFEGDVHAGLFVGWLHDTVALVAERRYGAGRLLACTFQLSTHLANHPVALTMLNDMLRYVTRAA</sequence>
<dbReference type="EMBL" id="LJCR01001389">
    <property type="protein sequence ID" value="KPV50447.1"/>
    <property type="molecule type" value="Genomic_DNA"/>
</dbReference>
<proteinExistence type="predicted"/>
<gene>
    <name evidence="1" type="ORF">SE17_26905</name>
</gene>
<comment type="caution">
    <text evidence="1">The sequence shown here is derived from an EMBL/GenBank/DDBJ whole genome shotgun (WGS) entry which is preliminary data.</text>
</comment>
<dbReference type="AlphaFoldDB" id="A0A0P9DCX6"/>
<evidence type="ECO:0000313" key="1">
    <source>
        <dbReference type="EMBL" id="KPV50447.1"/>
    </source>
</evidence>
<keyword evidence="2" id="KW-1185">Reference proteome</keyword>
<reference evidence="1 2" key="1">
    <citation type="submission" date="2015-09" db="EMBL/GenBank/DDBJ databases">
        <title>Draft genome sequence of Kouleothrix aurantiaca JCM 19913.</title>
        <authorList>
            <person name="Hemp J."/>
        </authorList>
    </citation>
    <scope>NUCLEOTIDE SEQUENCE [LARGE SCALE GENOMIC DNA]</scope>
    <source>
        <strain evidence="1 2">COM-B</strain>
    </source>
</reference>
<accession>A0A0P9DCX6</accession>